<organism evidence="3 4">
    <name type="scientific">Enterococcus thailandicus</name>
    <dbReference type="NCBI Taxonomy" id="417368"/>
    <lineage>
        <taxon>Bacteria</taxon>
        <taxon>Bacillati</taxon>
        <taxon>Bacillota</taxon>
        <taxon>Bacilli</taxon>
        <taxon>Lactobacillales</taxon>
        <taxon>Enterococcaceae</taxon>
        <taxon>Enterococcus</taxon>
    </lineage>
</organism>
<keyword evidence="4" id="KW-1185">Reference proteome</keyword>
<dbReference type="GO" id="GO:0016791">
    <property type="term" value="F:phosphatase activity"/>
    <property type="evidence" value="ECO:0007669"/>
    <property type="project" value="TreeGrafter"/>
</dbReference>
<evidence type="ECO:0000313" key="4">
    <source>
        <dbReference type="Proteomes" id="UP000078516"/>
    </source>
</evidence>
<dbReference type="PATRIC" id="fig|417368.6.peg.1537"/>
<protein>
    <submittedName>
        <fullName evidence="3">Serine/threonine protein phosphatase</fullName>
    </submittedName>
</protein>
<dbReference type="PANTHER" id="PTHR42850:SF4">
    <property type="entry name" value="ZINC-DEPENDENT ENDOPOLYPHOSPHATASE"/>
    <property type="match status" value="1"/>
</dbReference>
<name>A0A179ETQ6_ENTTH</name>
<dbReference type="RefSeq" id="WP_067482418.1">
    <property type="nucleotide sequence ID" value="NZ_BJUG01000004.1"/>
</dbReference>
<gene>
    <name evidence="2" type="primary">pphA</name>
    <name evidence="3" type="ORF">A6E74_02290</name>
    <name evidence="2" type="ORF">ETH01_09360</name>
</gene>
<dbReference type="GO" id="GO:0008803">
    <property type="term" value="F:bis(5'-nucleosyl)-tetraphosphatase (symmetrical) activity"/>
    <property type="evidence" value="ECO:0007669"/>
    <property type="project" value="TreeGrafter"/>
</dbReference>
<dbReference type="GeneID" id="77487084"/>
<sequence length="244" mass="28408">MKSLVYAISDVHGEYELFQELVREYDPTIHQLVLIGDLNDRGPKTKECFLLGMKLAKETGAIYLRGNHEEYFLQFLHSPEDWYDAYLRNGGKETFESLLHPGATEEYSPTEIAMMIRSRYDELIQFLVERPLYFEWKQYLFVHAGVDLTKKDWRETSPRDFIWIREPFHHGKNQTGKTIVFGHTITPMLHGDMQTTDLWRSDNKIGIDGGAVFGGSIHGVIFDEQGIVQDIEYQNNQGPWQPDF</sequence>
<dbReference type="InterPro" id="IPR004843">
    <property type="entry name" value="Calcineurin-like_PHP"/>
</dbReference>
<dbReference type="EMBL" id="BJUG01000004">
    <property type="protein sequence ID" value="GEK36649.1"/>
    <property type="molecule type" value="Genomic_DNA"/>
</dbReference>
<accession>A0A179ETQ6</accession>
<dbReference type="InterPro" id="IPR029052">
    <property type="entry name" value="Metallo-depent_PP-like"/>
</dbReference>
<feature type="domain" description="Calcineurin-like phosphoesterase" evidence="1">
    <location>
        <begin position="5"/>
        <end position="192"/>
    </location>
</feature>
<evidence type="ECO:0000259" key="1">
    <source>
        <dbReference type="Pfam" id="PF00149"/>
    </source>
</evidence>
<dbReference type="Gene3D" id="3.60.21.10">
    <property type="match status" value="1"/>
</dbReference>
<evidence type="ECO:0000313" key="3">
    <source>
        <dbReference type="EMBL" id="OAQ56595.1"/>
    </source>
</evidence>
<dbReference type="PANTHER" id="PTHR42850">
    <property type="entry name" value="METALLOPHOSPHOESTERASE"/>
    <property type="match status" value="1"/>
</dbReference>
<evidence type="ECO:0000313" key="5">
    <source>
        <dbReference type="Proteomes" id="UP000321361"/>
    </source>
</evidence>
<dbReference type="Pfam" id="PF00149">
    <property type="entry name" value="Metallophos"/>
    <property type="match status" value="1"/>
</dbReference>
<dbReference type="InterPro" id="IPR050126">
    <property type="entry name" value="Ap4A_hydrolase"/>
</dbReference>
<dbReference type="GO" id="GO:0110154">
    <property type="term" value="P:RNA decapping"/>
    <property type="evidence" value="ECO:0007669"/>
    <property type="project" value="TreeGrafter"/>
</dbReference>
<dbReference type="SUPFAM" id="SSF56300">
    <property type="entry name" value="Metallo-dependent phosphatases"/>
    <property type="match status" value="1"/>
</dbReference>
<comment type="caution">
    <text evidence="3">The sequence shown here is derived from an EMBL/GenBank/DDBJ whole genome shotgun (WGS) entry which is preliminary data.</text>
</comment>
<dbReference type="Proteomes" id="UP000078516">
    <property type="component" value="Unassembled WGS sequence"/>
</dbReference>
<dbReference type="GO" id="GO:0005737">
    <property type="term" value="C:cytoplasm"/>
    <property type="evidence" value="ECO:0007669"/>
    <property type="project" value="TreeGrafter"/>
</dbReference>
<evidence type="ECO:0000313" key="2">
    <source>
        <dbReference type="EMBL" id="GEK36649.1"/>
    </source>
</evidence>
<dbReference type="Proteomes" id="UP000321361">
    <property type="component" value="Unassembled WGS sequence"/>
</dbReference>
<proteinExistence type="predicted"/>
<dbReference type="OrthoDB" id="384253at2"/>
<reference evidence="3 4" key="1">
    <citation type="submission" date="2016-04" db="EMBL/GenBank/DDBJ databases">
        <title>Draft genome of an Enterococcus thailandicus strain isolated from bovine feces.</title>
        <authorList>
            <person name="Beukers A.G."/>
            <person name="Zaheer R."/>
            <person name="Goji N."/>
            <person name="Cook S.R."/>
            <person name="Amoako K."/>
            <person name="Chaves A.V."/>
            <person name="Ward M.P."/>
            <person name="Mcallister T.A."/>
        </authorList>
    </citation>
    <scope>NUCLEOTIDE SEQUENCE [LARGE SCALE GENOMIC DNA]</scope>
    <source>
        <strain evidence="3 4">F0711D 46</strain>
    </source>
</reference>
<dbReference type="EMBL" id="LWMN01000010">
    <property type="protein sequence ID" value="OAQ56595.1"/>
    <property type="molecule type" value="Genomic_DNA"/>
</dbReference>
<dbReference type="AlphaFoldDB" id="A0A179ETQ6"/>
<dbReference type="KEGG" id="eth:CK496_05460"/>
<reference evidence="2 5" key="2">
    <citation type="submission" date="2019-07" db="EMBL/GenBank/DDBJ databases">
        <title>Whole genome shotgun sequence of Enterococcus thailandicus NBRC 101867.</title>
        <authorList>
            <person name="Hosoyama A."/>
            <person name="Uohara A."/>
            <person name="Ohji S."/>
            <person name="Ichikawa N."/>
        </authorList>
    </citation>
    <scope>NUCLEOTIDE SEQUENCE [LARGE SCALE GENOMIC DNA]</scope>
    <source>
        <strain evidence="2 5">NBRC 101867</strain>
    </source>
</reference>